<keyword evidence="3 7" id="KW-0548">Nucleotidyltransferase</keyword>
<dbReference type="InterPro" id="IPR023211">
    <property type="entry name" value="DNA_pol_palm_dom_sf"/>
</dbReference>
<dbReference type="Pfam" id="PF03104">
    <property type="entry name" value="DNA_pol_B_exo1"/>
    <property type="match status" value="1"/>
</dbReference>
<keyword evidence="4 7" id="KW-0239">DNA-directed DNA polymerase</keyword>
<dbReference type="PANTHER" id="PTHR10322:SF20">
    <property type="entry name" value="DNA POLYMERASE 1"/>
    <property type="match status" value="1"/>
</dbReference>
<evidence type="ECO:0000256" key="4">
    <source>
        <dbReference type="ARBA" id="ARBA00022932"/>
    </source>
</evidence>
<comment type="caution">
    <text evidence="11">The sequence shown here is derived from an EMBL/GenBank/DDBJ whole genome shotgun (WGS) entry which is preliminary data.</text>
</comment>
<evidence type="ECO:0000256" key="7">
    <source>
        <dbReference type="RuleBase" id="RU000442"/>
    </source>
</evidence>
<dbReference type="Gene3D" id="3.90.1600.10">
    <property type="entry name" value="Palm domain of DNA polymerase"/>
    <property type="match status" value="1"/>
</dbReference>
<dbReference type="EMBL" id="DTBP01000015">
    <property type="protein sequence ID" value="HGQ73854.1"/>
    <property type="molecule type" value="Genomic_DNA"/>
</dbReference>
<keyword evidence="7" id="KW-0235">DNA replication</keyword>
<keyword evidence="5 7" id="KW-0238">DNA-binding</keyword>
<evidence type="ECO:0000256" key="3">
    <source>
        <dbReference type="ARBA" id="ARBA00022695"/>
    </source>
</evidence>
<dbReference type="InterPro" id="IPR043502">
    <property type="entry name" value="DNA/RNA_pol_sf"/>
</dbReference>
<dbReference type="InterPro" id="IPR042087">
    <property type="entry name" value="DNA_pol_B_thumb"/>
</dbReference>
<dbReference type="Gene3D" id="1.10.132.60">
    <property type="entry name" value="DNA polymerase family B, C-terminal domain"/>
    <property type="match status" value="1"/>
</dbReference>
<gene>
    <name evidence="10" type="ORF">ENU09_03865</name>
    <name evidence="11" type="ORF">ENU20_02100</name>
</gene>
<keyword evidence="2 7" id="KW-0808">Transferase</keyword>
<accession>A0A7C4NV35</accession>
<dbReference type="SUPFAM" id="SSF56672">
    <property type="entry name" value="DNA/RNA polymerases"/>
    <property type="match status" value="1"/>
</dbReference>
<comment type="catalytic activity">
    <reaction evidence="6 7">
        <text>DNA(n) + a 2'-deoxyribonucleoside 5'-triphosphate = DNA(n+1) + diphosphate</text>
        <dbReference type="Rhea" id="RHEA:22508"/>
        <dbReference type="Rhea" id="RHEA-COMP:17339"/>
        <dbReference type="Rhea" id="RHEA-COMP:17340"/>
        <dbReference type="ChEBI" id="CHEBI:33019"/>
        <dbReference type="ChEBI" id="CHEBI:61560"/>
        <dbReference type="ChEBI" id="CHEBI:173112"/>
        <dbReference type="EC" id="2.7.7.7"/>
    </reaction>
</comment>
<dbReference type="InterPro" id="IPR006134">
    <property type="entry name" value="DNA-dir_DNA_pol_B_multi_dom"/>
</dbReference>
<evidence type="ECO:0000256" key="5">
    <source>
        <dbReference type="ARBA" id="ARBA00023125"/>
    </source>
</evidence>
<dbReference type="InterPro" id="IPR006172">
    <property type="entry name" value="DNA-dir_DNA_pol_B"/>
</dbReference>
<dbReference type="InterPro" id="IPR006133">
    <property type="entry name" value="DNA-dir_DNA_pol_B_exonuc"/>
</dbReference>
<dbReference type="GO" id="GO:0003887">
    <property type="term" value="F:DNA-directed DNA polymerase activity"/>
    <property type="evidence" value="ECO:0007669"/>
    <property type="project" value="UniProtKB-KW"/>
</dbReference>
<feature type="domain" description="DNA-directed DNA polymerase family B exonuclease" evidence="9">
    <location>
        <begin position="130"/>
        <end position="349"/>
    </location>
</feature>
<dbReference type="EC" id="2.7.7.7" evidence="7"/>
<evidence type="ECO:0000259" key="8">
    <source>
        <dbReference type="Pfam" id="PF00136"/>
    </source>
</evidence>
<dbReference type="PANTHER" id="PTHR10322">
    <property type="entry name" value="DNA POLYMERASE CATALYTIC SUBUNIT"/>
    <property type="match status" value="1"/>
</dbReference>
<organism evidence="11">
    <name type="scientific">Staphylothermus marinus</name>
    <dbReference type="NCBI Taxonomy" id="2280"/>
    <lineage>
        <taxon>Archaea</taxon>
        <taxon>Thermoproteota</taxon>
        <taxon>Thermoprotei</taxon>
        <taxon>Desulfurococcales</taxon>
        <taxon>Desulfurococcaceae</taxon>
        <taxon>Staphylothermus</taxon>
    </lineage>
</organism>
<feature type="domain" description="DNA-directed DNA polymerase family B multifunctional" evidence="8">
    <location>
        <begin position="443"/>
        <end position="836"/>
    </location>
</feature>
<dbReference type="GO" id="GO:0006261">
    <property type="term" value="P:DNA-templated DNA replication"/>
    <property type="evidence" value="ECO:0007669"/>
    <property type="project" value="TreeGrafter"/>
</dbReference>
<dbReference type="EMBL" id="DTBE01000103">
    <property type="protein sequence ID" value="HGQ59831.1"/>
    <property type="molecule type" value="Genomic_DNA"/>
</dbReference>
<proteinExistence type="inferred from homology"/>
<evidence type="ECO:0000256" key="6">
    <source>
        <dbReference type="ARBA" id="ARBA00049244"/>
    </source>
</evidence>
<dbReference type="InterPro" id="IPR050240">
    <property type="entry name" value="DNA_pol_type-B"/>
</dbReference>
<dbReference type="Gene3D" id="3.30.420.10">
    <property type="entry name" value="Ribonuclease H-like superfamily/Ribonuclease H"/>
    <property type="match status" value="1"/>
</dbReference>
<dbReference type="Gene3D" id="3.30.342.10">
    <property type="entry name" value="DNA Polymerase, chain B, domain 1"/>
    <property type="match status" value="1"/>
</dbReference>
<protein>
    <recommendedName>
        <fullName evidence="7">DNA polymerase</fullName>
        <ecNumber evidence="7">2.7.7.7</ecNumber>
    </recommendedName>
</protein>
<evidence type="ECO:0000256" key="2">
    <source>
        <dbReference type="ARBA" id="ARBA00022679"/>
    </source>
</evidence>
<evidence type="ECO:0000313" key="10">
    <source>
        <dbReference type="EMBL" id="HGQ59831.1"/>
    </source>
</evidence>
<dbReference type="Pfam" id="PF00136">
    <property type="entry name" value="DNA_pol_B"/>
    <property type="match status" value="1"/>
</dbReference>
<dbReference type="NCBIfam" id="NF004417">
    <property type="entry name" value="PRK05761.1-3"/>
    <property type="match status" value="1"/>
</dbReference>
<dbReference type="AlphaFoldDB" id="A0A7C4NV35"/>
<dbReference type="PRINTS" id="PR00106">
    <property type="entry name" value="DNAPOLB"/>
</dbReference>
<dbReference type="SUPFAM" id="SSF53098">
    <property type="entry name" value="Ribonuclease H-like"/>
    <property type="match status" value="1"/>
</dbReference>
<dbReference type="GO" id="GO:0003677">
    <property type="term" value="F:DNA binding"/>
    <property type="evidence" value="ECO:0007669"/>
    <property type="project" value="UniProtKB-KW"/>
</dbReference>
<comment type="similarity">
    <text evidence="1 7">Belongs to the DNA polymerase type-B family.</text>
</comment>
<dbReference type="SMART" id="SM00486">
    <property type="entry name" value="POLBc"/>
    <property type="match status" value="1"/>
</dbReference>
<dbReference type="PROSITE" id="PS00116">
    <property type="entry name" value="DNA_POLYMERASE_B"/>
    <property type="match status" value="1"/>
</dbReference>
<dbReference type="GO" id="GO:0000166">
    <property type="term" value="F:nucleotide binding"/>
    <property type="evidence" value="ECO:0007669"/>
    <property type="project" value="InterPro"/>
</dbReference>
<dbReference type="Gene3D" id="1.10.287.690">
    <property type="entry name" value="Helix hairpin bin"/>
    <property type="match status" value="1"/>
</dbReference>
<dbReference type="InterPro" id="IPR017964">
    <property type="entry name" value="DNA-dir_DNA_pol_B_CS"/>
</dbReference>
<dbReference type="InterPro" id="IPR036397">
    <property type="entry name" value="RNaseH_sf"/>
</dbReference>
<evidence type="ECO:0000256" key="1">
    <source>
        <dbReference type="ARBA" id="ARBA00005755"/>
    </source>
</evidence>
<sequence>MVLTSGESGFGRIFVNTSDSDLYVREIETPHYLLDVRYDGDINKAVLVFLSEDGRSIKLLPDPTGHKPYFITVEDPVNIANNKEFASDKGFVKVDVVEKIDPISMKKMKLTKIVTQTPTDVARLRSRVSKAYEAHIKYHNNYVYDNLLIPGMKYVVKQINRDVFKLVKPSVSDDTIAEIKKLFGDLDSKSMNSILEEWIYLFEEKPPKALKLSIDIEVQTPFRGRVPSAKQAQYPVISVAMVSNDGLKKVLVLARENMWGEVHEDYPFEAVIEIFDNEKSLIMEVFETVKKHPVIVTYNGDAFDLPYLYTRALRLGISREHIPIQIGENIARVKTGVHIDLYKFFKNRSIKAYAFGGKYQEETLDAVSLALLGVGKLKYIESPSEMSITKLVTYNYRDALITLQLLDFSDELVWKLMILLARITKTGLEEICRKTISKWIQNMIYWEHRKLNYLIPEREDILKYAKQSATQAVIDGKKYAGALVIEPIKGILFRVVVLDIASLYPSVIKSFNLSYETVDTPFCNGRKLDIVDETGRKLHEVCLDKQGLSSRIVGLLRDLRVGVYKKKAKRKDLVKEQIVWYDIVQRALKVLINASYGVFGSSSFPLYSPAVAESVTAIGRRILYSLLRKSADIGIKVVYGDTDSLFLWNPTEQQLIKLQEWVSKSFGLEIEIDKTFTFVLFSGLKKNYLGRTTNGDVEIKGLLAKKRNIPEFLKFVFEDILERIKSIEAPEDFVKFKVWLEDEVRKLYVSLKRKEITLDKLCFKVGLTKKPEEYVKVTPPHIKAALQLKNYFQVQEGDIIPYVKIRGRDGYKALQLAKLYEIDPDKYVEIIHSTLSQLLSALGISKEEIIGIKRLN</sequence>
<evidence type="ECO:0000313" key="11">
    <source>
        <dbReference type="EMBL" id="HGQ73854.1"/>
    </source>
</evidence>
<name>A0A7C4NV35_STAMA</name>
<reference evidence="11" key="1">
    <citation type="journal article" date="2020" name="mSystems">
        <title>Genome- and Community-Level Interaction Insights into Carbon Utilization and Element Cycling Functions of Hydrothermarchaeota in Hydrothermal Sediment.</title>
        <authorList>
            <person name="Zhou Z."/>
            <person name="Liu Y."/>
            <person name="Xu W."/>
            <person name="Pan J."/>
            <person name="Luo Z.H."/>
            <person name="Li M."/>
        </authorList>
    </citation>
    <scope>NUCLEOTIDE SEQUENCE [LARGE SCALE GENOMIC DNA]</scope>
    <source>
        <strain evidence="10">SpSt-638</strain>
        <strain evidence="11">SpSt-648</strain>
    </source>
</reference>
<evidence type="ECO:0000259" key="9">
    <source>
        <dbReference type="Pfam" id="PF03104"/>
    </source>
</evidence>
<dbReference type="InterPro" id="IPR012337">
    <property type="entry name" value="RNaseH-like_sf"/>
</dbReference>